<dbReference type="InterPro" id="IPR001610">
    <property type="entry name" value="PAC"/>
</dbReference>
<keyword evidence="10" id="KW-0067">ATP-binding</keyword>
<evidence type="ECO:0000259" key="17">
    <source>
        <dbReference type="PROSITE" id="PS50113"/>
    </source>
</evidence>
<keyword evidence="12" id="KW-0902">Two-component regulatory system</keyword>
<protein>
    <recommendedName>
        <fullName evidence="14">Sensor-like histidine kinase SenX3</fullName>
        <ecNumber evidence="4">2.7.13.3</ecNumber>
    </recommendedName>
</protein>
<dbReference type="EMBL" id="JBHSKD010000027">
    <property type="protein sequence ID" value="MFC5178713.1"/>
    <property type="molecule type" value="Genomic_DNA"/>
</dbReference>
<dbReference type="SUPFAM" id="SSF55785">
    <property type="entry name" value="PYP-like sensor domain (PAS domain)"/>
    <property type="match status" value="2"/>
</dbReference>
<dbReference type="InterPro" id="IPR003594">
    <property type="entry name" value="HATPase_dom"/>
</dbReference>
<dbReference type="SMART" id="SM00388">
    <property type="entry name" value="HisKA"/>
    <property type="match status" value="1"/>
</dbReference>
<dbReference type="Pfam" id="PF00512">
    <property type="entry name" value="HisKA"/>
    <property type="match status" value="1"/>
</dbReference>
<dbReference type="PROSITE" id="PS50113">
    <property type="entry name" value="PAC"/>
    <property type="match status" value="2"/>
</dbReference>
<evidence type="ECO:0000256" key="13">
    <source>
        <dbReference type="ARBA" id="ARBA00023136"/>
    </source>
</evidence>
<name>A0ABW0BN96_9ACTN</name>
<dbReference type="InterPro" id="IPR000014">
    <property type="entry name" value="PAS"/>
</dbReference>
<dbReference type="PRINTS" id="PR00344">
    <property type="entry name" value="BCTRLSENSOR"/>
</dbReference>
<keyword evidence="8" id="KW-0547">Nucleotide-binding</keyword>
<dbReference type="CDD" id="cd00082">
    <property type="entry name" value="HisKA"/>
    <property type="match status" value="1"/>
</dbReference>
<dbReference type="InterPro" id="IPR036097">
    <property type="entry name" value="HisK_dim/P_sf"/>
</dbReference>
<dbReference type="InterPro" id="IPR013767">
    <property type="entry name" value="PAS_fold"/>
</dbReference>
<keyword evidence="5" id="KW-0597">Phosphoprotein</keyword>
<dbReference type="SUPFAM" id="SSF55874">
    <property type="entry name" value="ATPase domain of HSP90 chaperone/DNA topoisomerase II/histidine kinase"/>
    <property type="match status" value="1"/>
</dbReference>
<dbReference type="InterPro" id="IPR004358">
    <property type="entry name" value="Sig_transdc_His_kin-like_C"/>
</dbReference>
<evidence type="ECO:0000256" key="11">
    <source>
        <dbReference type="ARBA" id="ARBA00022989"/>
    </source>
</evidence>
<dbReference type="InterPro" id="IPR000700">
    <property type="entry name" value="PAS-assoc_C"/>
</dbReference>
<keyword evidence="13" id="KW-0472">Membrane</keyword>
<keyword evidence="6" id="KW-0808">Transferase</keyword>
<evidence type="ECO:0000256" key="9">
    <source>
        <dbReference type="ARBA" id="ARBA00022777"/>
    </source>
</evidence>
<dbReference type="Gene3D" id="3.30.450.20">
    <property type="entry name" value="PAS domain"/>
    <property type="match status" value="2"/>
</dbReference>
<dbReference type="Pfam" id="PF00989">
    <property type="entry name" value="PAS"/>
    <property type="match status" value="2"/>
</dbReference>
<feature type="domain" description="Histidine kinase" evidence="15">
    <location>
        <begin position="264"/>
        <end position="476"/>
    </location>
</feature>
<feature type="domain" description="PAS" evidence="16">
    <location>
        <begin position="133"/>
        <end position="187"/>
    </location>
</feature>
<comment type="caution">
    <text evidence="18">The sequence shown here is derived from an EMBL/GenBank/DDBJ whole genome shotgun (WGS) entry which is preliminary data.</text>
</comment>
<comment type="catalytic activity">
    <reaction evidence="1">
        <text>ATP + protein L-histidine = ADP + protein N-phospho-L-histidine.</text>
        <dbReference type="EC" id="2.7.13.3"/>
    </reaction>
</comment>
<evidence type="ECO:0000313" key="18">
    <source>
        <dbReference type="EMBL" id="MFC5178713.1"/>
    </source>
</evidence>
<dbReference type="SMART" id="SM00387">
    <property type="entry name" value="HATPase_c"/>
    <property type="match status" value="1"/>
</dbReference>
<dbReference type="RefSeq" id="WP_378592416.1">
    <property type="nucleotide sequence ID" value="NZ_JBHSKD010000027.1"/>
</dbReference>
<dbReference type="CDD" id="cd00130">
    <property type="entry name" value="PAS"/>
    <property type="match status" value="2"/>
</dbReference>
<dbReference type="InterPro" id="IPR035965">
    <property type="entry name" value="PAS-like_dom_sf"/>
</dbReference>
<evidence type="ECO:0000259" key="16">
    <source>
        <dbReference type="PROSITE" id="PS50112"/>
    </source>
</evidence>
<accession>A0ABW0BN96</accession>
<dbReference type="SMART" id="SM00086">
    <property type="entry name" value="PAC"/>
    <property type="match status" value="2"/>
</dbReference>
<reference evidence="19" key="1">
    <citation type="journal article" date="2019" name="Int. J. Syst. Evol. Microbiol.">
        <title>The Global Catalogue of Microorganisms (GCM) 10K type strain sequencing project: providing services to taxonomists for standard genome sequencing and annotation.</title>
        <authorList>
            <consortium name="The Broad Institute Genomics Platform"/>
            <consortium name="The Broad Institute Genome Sequencing Center for Infectious Disease"/>
            <person name="Wu L."/>
            <person name="Ma J."/>
        </authorList>
    </citation>
    <scope>NUCLEOTIDE SEQUENCE [LARGE SCALE GENOMIC DNA]</scope>
    <source>
        <strain evidence="19">DFY41</strain>
    </source>
</reference>
<dbReference type="Gene3D" id="3.30.565.10">
    <property type="entry name" value="Histidine kinase-like ATPase, C-terminal domain"/>
    <property type="match status" value="1"/>
</dbReference>
<keyword evidence="19" id="KW-1185">Reference proteome</keyword>
<proteinExistence type="predicted"/>
<keyword evidence="7" id="KW-0812">Transmembrane</keyword>
<feature type="domain" description="PAS" evidence="16">
    <location>
        <begin position="9"/>
        <end position="62"/>
    </location>
</feature>
<evidence type="ECO:0000256" key="5">
    <source>
        <dbReference type="ARBA" id="ARBA00022553"/>
    </source>
</evidence>
<evidence type="ECO:0000256" key="10">
    <source>
        <dbReference type="ARBA" id="ARBA00022840"/>
    </source>
</evidence>
<evidence type="ECO:0000256" key="3">
    <source>
        <dbReference type="ARBA" id="ARBA00004236"/>
    </source>
</evidence>
<dbReference type="InterPro" id="IPR036890">
    <property type="entry name" value="HATPase_C_sf"/>
</dbReference>
<dbReference type="PROSITE" id="PS50109">
    <property type="entry name" value="HIS_KIN"/>
    <property type="match status" value="1"/>
</dbReference>
<feature type="domain" description="PAC" evidence="17">
    <location>
        <begin position="206"/>
        <end position="260"/>
    </location>
</feature>
<evidence type="ECO:0000313" key="19">
    <source>
        <dbReference type="Proteomes" id="UP001596087"/>
    </source>
</evidence>
<dbReference type="PANTHER" id="PTHR42878:SF7">
    <property type="entry name" value="SENSOR HISTIDINE KINASE GLRK"/>
    <property type="match status" value="1"/>
</dbReference>
<dbReference type="SMART" id="SM00091">
    <property type="entry name" value="PAS"/>
    <property type="match status" value="2"/>
</dbReference>
<evidence type="ECO:0000256" key="12">
    <source>
        <dbReference type="ARBA" id="ARBA00023012"/>
    </source>
</evidence>
<keyword evidence="9" id="KW-0418">Kinase</keyword>
<dbReference type="Gene3D" id="1.10.287.130">
    <property type="match status" value="1"/>
</dbReference>
<dbReference type="NCBIfam" id="TIGR00229">
    <property type="entry name" value="sensory_box"/>
    <property type="match status" value="2"/>
</dbReference>
<evidence type="ECO:0000256" key="4">
    <source>
        <dbReference type="ARBA" id="ARBA00012438"/>
    </source>
</evidence>
<dbReference type="Proteomes" id="UP001596087">
    <property type="component" value="Unassembled WGS sequence"/>
</dbReference>
<organism evidence="18 19">
    <name type="scientific">Nocardioides taihuensis</name>
    <dbReference type="NCBI Taxonomy" id="1835606"/>
    <lineage>
        <taxon>Bacteria</taxon>
        <taxon>Bacillati</taxon>
        <taxon>Actinomycetota</taxon>
        <taxon>Actinomycetes</taxon>
        <taxon>Propionibacteriales</taxon>
        <taxon>Nocardioidaceae</taxon>
        <taxon>Nocardioides</taxon>
    </lineage>
</organism>
<evidence type="ECO:0000256" key="1">
    <source>
        <dbReference type="ARBA" id="ARBA00000085"/>
    </source>
</evidence>
<dbReference type="InterPro" id="IPR003661">
    <property type="entry name" value="HisK_dim/P_dom"/>
</dbReference>
<dbReference type="InterPro" id="IPR005467">
    <property type="entry name" value="His_kinase_dom"/>
</dbReference>
<dbReference type="PROSITE" id="PS50112">
    <property type="entry name" value="PAS"/>
    <property type="match status" value="2"/>
</dbReference>
<keyword evidence="11" id="KW-1133">Transmembrane helix</keyword>
<sequence length="476" mass="51378">MTDLDQTGERALVAQVVDYAIYGLDTGGHVSSWNAGARLLQGWDAEEVVGRSLSTFYTPEDRAAGLPGRLLARAREEGSVRDAGWRVRKDGSRFWADVVITALHDDTGTLIGYGEVTRELSDERAANLELEASEELFRLLVEQVVDYAIIGLDVSGRITTWNAGAASLKGWSTDEAVGQHFSLLYPEADRAAGLPEELLARAAADGRAEHRGWRVRKDGSRFWGDIVITAVHDGSGRPTGYTKVTRDLTEQQRLEEARTSFLAGISHDFRTPLTAIRGFAQVLTRTPDDERGRDLAQRIVANAERLSGMVDQLVAHTRLRAGAVRIDPRPLDLAVLARDVASELEAALDDHQVRVAEAGPAVALADEAAMRRVLQNLLGNAVAYSPPGTVIEVTVGPVAGEPRVRAEVADRGRGIDPEDVEVVLGEYERGRRGEADGGTGLGLAVVRQLLELQGGCVALRPREGGGTVVEVRLPVA</sequence>
<evidence type="ECO:0000256" key="8">
    <source>
        <dbReference type="ARBA" id="ARBA00022741"/>
    </source>
</evidence>
<feature type="domain" description="PAC" evidence="17">
    <location>
        <begin position="74"/>
        <end position="132"/>
    </location>
</feature>
<gene>
    <name evidence="18" type="ORF">ACFPGP_18680</name>
</gene>
<evidence type="ECO:0000259" key="15">
    <source>
        <dbReference type="PROSITE" id="PS50109"/>
    </source>
</evidence>
<evidence type="ECO:0000256" key="2">
    <source>
        <dbReference type="ARBA" id="ARBA00004141"/>
    </source>
</evidence>
<evidence type="ECO:0000256" key="14">
    <source>
        <dbReference type="ARBA" id="ARBA00039401"/>
    </source>
</evidence>
<dbReference type="InterPro" id="IPR050351">
    <property type="entry name" value="BphY/WalK/GraS-like"/>
</dbReference>
<dbReference type="PANTHER" id="PTHR42878">
    <property type="entry name" value="TWO-COMPONENT HISTIDINE KINASE"/>
    <property type="match status" value="1"/>
</dbReference>
<evidence type="ECO:0000256" key="6">
    <source>
        <dbReference type="ARBA" id="ARBA00022679"/>
    </source>
</evidence>
<dbReference type="SUPFAM" id="SSF47384">
    <property type="entry name" value="Homodimeric domain of signal transducing histidine kinase"/>
    <property type="match status" value="1"/>
</dbReference>
<dbReference type="EC" id="2.7.13.3" evidence="4"/>
<comment type="subcellular location">
    <subcellularLocation>
        <location evidence="3">Cell membrane</location>
    </subcellularLocation>
    <subcellularLocation>
        <location evidence="2">Membrane</location>
        <topology evidence="2">Multi-pass membrane protein</topology>
    </subcellularLocation>
</comment>
<evidence type="ECO:0000256" key="7">
    <source>
        <dbReference type="ARBA" id="ARBA00022692"/>
    </source>
</evidence>
<dbReference type="Pfam" id="PF02518">
    <property type="entry name" value="HATPase_c"/>
    <property type="match status" value="1"/>
</dbReference>